<dbReference type="Pfam" id="PF13976">
    <property type="entry name" value="gag_pre-integrs"/>
    <property type="match status" value="1"/>
</dbReference>
<comment type="caution">
    <text evidence="3">The sequence shown here is derived from an EMBL/GenBank/DDBJ whole genome shotgun (WGS) entry which is preliminary data.</text>
</comment>
<reference evidence="3" key="2">
    <citation type="submission" date="2022-01" db="EMBL/GenBank/DDBJ databases">
        <authorList>
            <person name="Yamashiro T."/>
            <person name="Shiraishi A."/>
            <person name="Satake H."/>
            <person name="Nakayama K."/>
        </authorList>
    </citation>
    <scope>NUCLEOTIDE SEQUENCE</scope>
</reference>
<dbReference type="Gene3D" id="4.10.60.10">
    <property type="entry name" value="Zinc finger, CCHC-type"/>
    <property type="match status" value="1"/>
</dbReference>
<dbReference type="SUPFAM" id="SSF57756">
    <property type="entry name" value="Retrovirus zinc finger-like domains"/>
    <property type="match status" value="1"/>
</dbReference>
<gene>
    <name evidence="3" type="ORF">Tco_0941360</name>
</gene>
<evidence type="ECO:0000313" key="4">
    <source>
        <dbReference type="Proteomes" id="UP001151760"/>
    </source>
</evidence>
<sequence>MGIDEAISSFCLHSKALNDESWLWHRRLSHLKFGTINKLAKQGLVKGLPKLKYTKDHLLVEAAGPMLIFSEALLFLWDEDYSYLHYLHVFGALCYPTNDFEDVGKLQPKADIGIFISYSPSKKMAYEQHGLGPDLQGLTSGHISLGLVLNQNPSVASTPIFVVTLPTPDTARASSSSSTSIDKDAPSPSTSLNNEATSSPLNSTNVEQNKEVAEFDSDTFTNPFTPPDTSLAESSSRIEEGIKFEESFAPVTRIEAIRIFLAYAAHKNMNGNSTPKTIVVEGVEKVIPLTTVKEKAQKRLEDAKSLLEAIKKRFGGNAAIKKTQRNLLKQQYENFFAPSSESLDQTFNMLQKLLLRSLSLEWNTHAVVWRNKPELETISMDDLYNNLKVYEPEVKGTSSSSTSTQNTAFVSSNNFGSTNEAVNTAHRVSAASTQVSVVNSINVYNLCNVVICAFFSSQTNNPQDLKQLHIDDLEEMDLRWQMAMLTMRGRMFLKNTRRKVTINGNETIRFDKSKVECYNYHKRGHFARECRAPRNQDNKNKESSRRSVPIETTTSNALISCDGLSGYDWSDQARWKGTY</sequence>
<feature type="compositionally biased region" description="Polar residues" evidence="1">
    <location>
        <begin position="188"/>
        <end position="207"/>
    </location>
</feature>
<dbReference type="EMBL" id="BQNB010015567">
    <property type="protein sequence ID" value="GJT41495.1"/>
    <property type="molecule type" value="Genomic_DNA"/>
</dbReference>
<evidence type="ECO:0000313" key="3">
    <source>
        <dbReference type="EMBL" id="GJT41495.1"/>
    </source>
</evidence>
<proteinExistence type="predicted"/>
<feature type="compositionally biased region" description="Low complexity" evidence="1">
    <location>
        <begin position="218"/>
        <end position="230"/>
    </location>
</feature>
<dbReference type="Proteomes" id="UP001151760">
    <property type="component" value="Unassembled WGS sequence"/>
</dbReference>
<accession>A0ABQ5DQN9</accession>
<evidence type="ECO:0000256" key="1">
    <source>
        <dbReference type="SAM" id="MobiDB-lite"/>
    </source>
</evidence>
<name>A0ABQ5DQN9_9ASTR</name>
<organism evidence="3 4">
    <name type="scientific">Tanacetum coccineum</name>
    <dbReference type="NCBI Taxonomy" id="301880"/>
    <lineage>
        <taxon>Eukaryota</taxon>
        <taxon>Viridiplantae</taxon>
        <taxon>Streptophyta</taxon>
        <taxon>Embryophyta</taxon>
        <taxon>Tracheophyta</taxon>
        <taxon>Spermatophyta</taxon>
        <taxon>Magnoliopsida</taxon>
        <taxon>eudicotyledons</taxon>
        <taxon>Gunneridae</taxon>
        <taxon>Pentapetalae</taxon>
        <taxon>asterids</taxon>
        <taxon>campanulids</taxon>
        <taxon>Asterales</taxon>
        <taxon>Asteraceae</taxon>
        <taxon>Asteroideae</taxon>
        <taxon>Anthemideae</taxon>
        <taxon>Anthemidinae</taxon>
        <taxon>Tanacetum</taxon>
    </lineage>
</organism>
<feature type="compositionally biased region" description="Low complexity" evidence="1">
    <location>
        <begin position="171"/>
        <end position="180"/>
    </location>
</feature>
<feature type="domain" description="GAG-pre-integrase" evidence="2">
    <location>
        <begin position="9"/>
        <end position="52"/>
    </location>
</feature>
<keyword evidence="4" id="KW-1185">Reference proteome</keyword>
<dbReference type="InterPro" id="IPR036875">
    <property type="entry name" value="Znf_CCHC_sf"/>
</dbReference>
<feature type="region of interest" description="Disordered" evidence="1">
    <location>
        <begin position="171"/>
        <end position="236"/>
    </location>
</feature>
<dbReference type="InterPro" id="IPR025724">
    <property type="entry name" value="GAG-pre-integrase_dom"/>
</dbReference>
<protein>
    <submittedName>
        <fullName evidence="3">Retrovirus-related pol polyprotein from transposon TNT 1-94</fullName>
    </submittedName>
</protein>
<reference evidence="3" key="1">
    <citation type="journal article" date="2022" name="Int. J. Mol. Sci.">
        <title>Draft Genome of Tanacetum Coccineum: Genomic Comparison of Closely Related Tanacetum-Family Plants.</title>
        <authorList>
            <person name="Yamashiro T."/>
            <person name="Shiraishi A."/>
            <person name="Nakayama K."/>
            <person name="Satake H."/>
        </authorList>
    </citation>
    <scope>NUCLEOTIDE SEQUENCE</scope>
</reference>
<evidence type="ECO:0000259" key="2">
    <source>
        <dbReference type="Pfam" id="PF13976"/>
    </source>
</evidence>